<comment type="caution">
    <text evidence="4">The sequence shown here is derived from an EMBL/GenBank/DDBJ whole genome shotgun (WGS) entry which is preliminary data.</text>
</comment>
<dbReference type="Proteomes" id="UP001279734">
    <property type="component" value="Unassembled WGS sequence"/>
</dbReference>
<dbReference type="Pfam" id="PF14381">
    <property type="entry name" value="EDR1_CTR1_ARMC3_pept"/>
    <property type="match status" value="1"/>
</dbReference>
<feature type="domain" description="EDR1/CTR1/ARMC3-like peptidase-like" evidence="3">
    <location>
        <begin position="37"/>
        <end position="119"/>
    </location>
</feature>
<gene>
    <name evidence="4" type="ORF">Nepgr_019684</name>
</gene>
<evidence type="ECO:0000259" key="3">
    <source>
        <dbReference type="Pfam" id="PF14381"/>
    </source>
</evidence>
<evidence type="ECO:0000313" key="5">
    <source>
        <dbReference type="Proteomes" id="UP001279734"/>
    </source>
</evidence>
<protein>
    <submittedName>
        <fullName evidence="4">Uncharacterized protein</fullName>
    </submittedName>
</protein>
<evidence type="ECO:0000313" key="4">
    <source>
        <dbReference type="EMBL" id="GMH17843.1"/>
    </source>
</evidence>
<sequence length="696" mass="75780">MAQLAPITAPFALQFIPVRLSDKKTIHPLKDNIGWCRVTSNELRNSLNTVLLSLGRVDVGLFHHRPLLLKVLADRITLPCMLAKGSLYIGTDEGAENLIKMDEGSEYIIDLVGAPGTLILAEVPSSLLLGSAVGAGGFSSRGGSTNKLSLGLHKVTRAQEVLPGDDEVPQAHRSNLKEAIPVGFQPKHHRDNNKAANSEHKFEKPVHLAYRPTEASPLSIEGLWLAQEQKVKSVSKYVISAAKNPEFAQKLHAVLLENGKFPPPDGFSDIASDLVSGRKLLKPVQPEKGENMELRTSGNSTKYWSNHELSLLPPSGVHPLDVFGGDNKLRHAVEESTRYQLQPIQHLVNSALCSESKNEGLELAAIAANRVSPNESPGVAIIPGIANASEINISAMDGGASSQKISEKYPLPTVIDSLNERLAPLHQNDNPENLRCQIISIIKDSLTKLEEDKPMEDETPIRWELASCWLQHLQKPDSSTDNNSKGAGIDPEPAVKGLGKEFKLLRKREKKPSSTCASDCKDKSDYQAHCLNLGEAVPGDENISGINAGAELQKLLPEEAFLHLKESGTGLHLKPVDELVKMAHKYYEEVALPKLVTTFASLELSPIDGRTLTDFMHLRGLKMCSLGRVVELANKLPHIQSLCIHEMITRAFKHVVRAAIASVDNVSDAPAAITSSLNFLFGRGTATQPPPMEFKA</sequence>
<evidence type="ECO:0000256" key="1">
    <source>
        <dbReference type="SAM" id="MobiDB-lite"/>
    </source>
</evidence>
<dbReference type="EMBL" id="BSYO01000018">
    <property type="protein sequence ID" value="GMH17843.1"/>
    <property type="molecule type" value="Genomic_DNA"/>
</dbReference>
<dbReference type="InterPro" id="IPR033646">
    <property type="entry name" value="CLU-central"/>
</dbReference>
<reference evidence="4" key="1">
    <citation type="submission" date="2023-05" db="EMBL/GenBank/DDBJ databases">
        <title>Nepenthes gracilis genome sequencing.</title>
        <authorList>
            <person name="Fukushima K."/>
        </authorList>
    </citation>
    <scope>NUCLEOTIDE SEQUENCE</scope>
    <source>
        <strain evidence="4">SING2019-196</strain>
    </source>
</reference>
<dbReference type="AlphaFoldDB" id="A0AAD3SUJ5"/>
<feature type="compositionally biased region" description="Polar residues" evidence="1">
    <location>
        <begin position="476"/>
        <end position="485"/>
    </location>
</feature>
<dbReference type="InterPro" id="IPR055164">
    <property type="entry name" value="EDR1/CTR1/ARMC3-like_pept-like"/>
</dbReference>
<dbReference type="InterPro" id="IPR027523">
    <property type="entry name" value="CLU_prot"/>
</dbReference>
<feature type="region of interest" description="Disordered" evidence="1">
    <location>
        <begin position="474"/>
        <end position="495"/>
    </location>
</feature>
<dbReference type="PANTHER" id="PTHR12601:SF45">
    <property type="entry name" value="PROTEIN REDUCED CHLOROPLAST COVERAGE 3"/>
    <property type="match status" value="1"/>
</dbReference>
<organism evidence="4 5">
    <name type="scientific">Nepenthes gracilis</name>
    <name type="common">Slender pitcher plant</name>
    <dbReference type="NCBI Taxonomy" id="150966"/>
    <lineage>
        <taxon>Eukaryota</taxon>
        <taxon>Viridiplantae</taxon>
        <taxon>Streptophyta</taxon>
        <taxon>Embryophyta</taxon>
        <taxon>Tracheophyta</taxon>
        <taxon>Spermatophyta</taxon>
        <taxon>Magnoliopsida</taxon>
        <taxon>eudicotyledons</taxon>
        <taxon>Gunneridae</taxon>
        <taxon>Pentapetalae</taxon>
        <taxon>Caryophyllales</taxon>
        <taxon>Nepenthaceae</taxon>
        <taxon>Nepenthes</taxon>
    </lineage>
</organism>
<accession>A0AAD3SUJ5</accession>
<keyword evidence="5" id="KW-1185">Reference proteome</keyword>
<proteinExistence type="predicted"/>
<dbReference type="PANTHER" id="PTHR12601">
    <property type="entry name" value="EUKARYOTIC TRANSLATION INITIATION FACTOR 3 SUBUNIT EIF-3"/>
    <property type="match status" value="1"/>
</dbReference>
<name>A0AAD3SUJ5_NEPGR</name>
<evidence type="ECO:0000259" key="2">
    <source>
        <dbReference type="Pfam" id="PF12807"/>
    </source>
</evidence>
<dbReference type="CDD" id="cd15466">
    <property type="entry name" value="CLU-central"/>
    <property type="match status" value="1"/>
</dbReference>
<dbReference type="GO" id="GO:0005737">
    <property type="term" value="C:cytoplasm"/>
    <property type="evidence" value="ECO:0007669"/>
    <property type="project" value="TreeGrafter"/>
</dbReference>
<dbReference type="Pfam" id="PF12807">
    <property type="entry name" value="eIF3_p135"/>
    <property type="match status" value="1"/>
</dbReference>
<feature type="domain" description="CLU central" evidence="2">
    <location>
        <begin position="604"/>
        <end position="689"/>
    </location>
</feature>